<comment type="function">
    <text evidence="4 5">Removes the 2'-phosphate from RNA via an intermediate in which the phosphate is ADP-ribosylated by NAD followed by a presumed transesterification to release the RNA and generate ADP-ribose 1''-2''-cyclic phosphate (APPR&gt;P). May function as an ADP-ribosylase.</text>
</comment>
<dbReference type="AlphaFoldDB" id="A0AAD0VAM2"/>
<dbReference type="InterPro" id="IPR042080">
    <property type="entry name" value="RNA_2'-PTrans_N"/>
</dbReference>
<reference evidence="6 7" key="1">
    <citation type="journal article" date="2011" name="PLoS Pathog.">
        <title>Dynamic evolution of pathogenicity revealed by sequencing and comparative genomics of 19 Pseudomonas syringae isolates.</title>
        <authorList>
            <person name="Baltrus D.A."/>
            <person name="Nishimura M.T."/>
            <person name="Romanchuk A."/>
            <person name="Chang J.H."/>
            <person name="Mukhtar M.S."/>
            <person name="Cherkis K."/>
            <person name="Roach J."/>
            <person name="Grant S.R."/>
            <person name="Jones C.D."/>
            <person name="Dangl J.L."/>
        </authorList>
    </citation>
    <scope>NUCLEOTIDE SEQUENCE [LARGE SCALE GENOMIC DNA]</scope>
    <source>
        <strain evidence="6 7">M301315</strain>
    </source>
</reference>
<dbReference type="GO" id="GO:0006388">
    <property type="term" value="P:tRNA splicing, via endonucleolytic cleavage and ligation"/>
    <property type="evidence" value="ECO:0007669"/>
    <property type="project" value="UniProtKB-UniRule"/>
</dbReference>
<dbReference type="InterPro" id="IPR042081">
    <property type="entry name" value="RNA_2'-PTrans_C"/>
</dbReference>
<keyword evidence="2 5" id="KW-0808">Transferase</keyword>
<geneLocation type="plasmid" evidence="7">
    <name>pmppla107</name>
</geneLocation>
<comment type="similarity">
    <text evidence="1 5">Belongs to the KptA/TPT1 family.</text>
</comment>
<dbReference type="Gene3D" id="3.20.170.30">
    <property type="match status" value="1"/>
</dbReference>
<dbReference type="InterPro" id="IPR022928">
    <property type="entry name" value="RNA_2'-PTrans_KptA"/>
</dbReference>
<keyword evidence="6" id="KW-0614">Plasmid</keyword>
<dbReference type="InterPro" id="IPR002745">
    <property type="entry name" value="Ptrans_KptA/Tpt1"/>
</dbReference>
<evidence type="ECO:0000256" key="4">
    <source>
        <dbReference type="ARBA" id="ARBA00025212"/>
    </source>
</evidence>
<dbReference type="Gene3D" id="1.10.10.970">
    <property type="entry name" value="RNA 2'-phosphotransferase, Tpt1/KptA family, N-terminal domain"/>
    <property type="match status" value="1"/>
</dbReference>
<evidence type="ECO:0000313" key="6">
    <source>
        <dbReference type="EMBL" id="AXH60398.1"/>
    </source>
</evidence>
<keyword evidence="3 5" id="KW-0520">NAD</keyword>
<sequence>MSSHSDQPDLLAVGRYLAAILRHKKISDNIGLKHDAQGWMSIADIIEKSTANRKAPPLSVEIIDLAVQHCDKQRYAISPDRCHIRAKQGHSFPVDLGLKAEIPPVVLYHGTVDRFFSSIMREGLTPQKRQHVHLSHEKETALNVGGRRKGEVIILEIDAKAMLANGHVFHLSENGVWLTEAVPSQYINPAKR</sequence>
<evidence type="ECO:0000256" key="1">
    <source>
        <dbReference type="ARBA" id="ARBA00009836"/>
    </source>
</evidence>
<dbReference type="GO" id="GO:0000215">
    <property type="term" value="F:tRNA 2'-phosphotransferase activity"/>
    <property type="evidence" value="ECO:0007669"/>
    <property type="project" value="TreeGrafter"/>
</dbReference>
<proteinExistence type="inferred from homology"/>
<dbReference type="PANTHER" id="PTHR12684:SF2">
    <property type="entry name" value="TRNA 2'-PHOSPHOTRANSFERASE 1"/>
    <property type="match status" value="1"/>
</dbReference>
<dbReference type="PANTHER" id="PTHR12684">
    <property type="entry name" value="PUTATIVE PHOSPHOTRANSFERASE"/>
    <property type="match status" value="1"/>
</dbReference>
<dbReference type="EMBL" id="CP031226">
    <property type="protein sequence ID" value="AXH60398.1"/>
    <property type="molecule type" value="Genomic_DNA"/>
</dbReference>
<evidence type="ECO:0000256" key="2">
    <source>
        <dbReference type="ARBA" id="ARBA00022679"/>
    </source>
</evidence>
<accession>A0AAD0VAM2</accession>
<dbReference type="GO" id="GO:0003950">
    <property type="term" value="F:NAD+ poly-ADP-ribosyltransferase activity"/>
    <property type="evidence" value="ECO:0007669"/>
    <property type="project" value="InterPro"/>
</dbReference>
<evidence type="ECO:0000256" key="5">
    <source>
        <dbReference type="HAMAP-Rule" id="MF_00299"/>
    </source>
</evidence>
<name>A0AAD0VAM2_PSEAV</name>
<evidence type="ECO:0000313" key="7">
    <source>
        <dbReference type="Proteomes" id="UP000006426"/>
    </source>
</evidence>
<protein>
    <recommendedName>
        <fullName evidence="5">Probable RNA 2'-phosphotransferase</fullName>
        <ecNumber evidence="5">2.7.1.-</ecNumber>
    </recommendedName>
</protein>
<organism evidence="6 7">
    <name type="scientific">Pseudomonas amygdali pv. lachrymans str. M301315</name>
    <dbReference type="NCBI Taxonomy" id="629260"/>
    <lineage>
        <taxon>Bacteria</taxon>
        <taxon>Pseudomonadati</taxon>
        <taxon>Pseudomonadota</taxon>
        <taxon>Gammaproteobacteria</taxon>
        <taxon>Pseudomonadales</taxon>
        <taxon>Pseudomonadaceae</taxon>
        <taxon>Pseudomonas</taxon>
        <taxon>Pseudomonas amygdali</taxon>
    </lineage>
</organism>
<gene>
    <name evidence="5" type="primary">kptA</name>
    <name evidence="6" type="ORF">PLA107_030675</name>
</gene>
<dbReference type="SUPFAM" id="SSF56399">
    <property type="entry name" value="ADP-ribosylation"/>
    <property type="match status" value="1"/>
</dbReference>
<dbReference type="Proteomes" id="UP000006426">
    <property type="component" value="Plasmid pmppla107"/>
</dbReference>
<dbReference type="HAMAP" id="MF_00299">
    <property type="entry name" value="KptA"/>
    <property type="match status" value="1"/>
</dbReference>
<dbReference type="EC" id="2.7.1.-" evidence="5"/>
<dbReference type="Pfam" id="PF01885">
    <property type="entry name" value="PTS_2-RNA"/>
    <property type="match status" value="1"/>
</dbReference>
<evidence type="ECO:0000256" key="3">
    <source>
        <dbReference type="ARBA" id="ARBA00023027"/>
    </source>
</evidence>